<name>A0A1L9BHV4_9BACT</name>
<evidence type="ECO:0000256" key="3">
    <source>
        <dbReference type="ARBA" id="ARBA00022840"/>
    </source>
</evidence>
<dbReference type="RefSeq" id="WP_071895939.1">
    <property type="nucleotide sequence ID" value="NZ_MPIN01000001.1"/>
</dbReference>
<proteinExistence type="predicted"/>
<dbReference type="Pfam" id="PF00005">
    <property type="entry name" value="ABC_tran"/>
    <property type="match status" value="1"/>
</dbReference>
<dbReference type="PROSITE" id="PS00211">
    <property type="entry name" value="ABC_TRANSPORTER_1"/>
    <property type="match status" value="1"/>
</dbReference>
<keyword evidence="6" id="KW-1185">Reference proteome</keyword>
<evidence type="ECO:0000259" key="4">
    <source>
        <dbReference type="PROSITE" id="PS50893"/>
    </source>
</evidence>
<dbReference type="GO" id="GO:0015833">
    <property type="term" value="P:peptide transport"/>
    <property type="evidence" value="ECO:0007669"/>
    <property type="project" value="InterPro"/>
</dbReference>
<dbReference type="GO" id="GO:0016887">
    <property type="term" value="F:ATP hydrolysis activity"/>
    <property type="evidence" value="ECO:0007669"/>
    <property type="project" value="InterPro"/>
</dbReference>
<reference evidence="5 6" key="2">
    <citation type="submission" date="2016-12" db="EMBL/GenBank/DDBJ databases">
        <title>Draft Genome Sequence of Cystobacter ferrugineus Strain Cbfe23.</title>
        <authorList>
            <person name="Akbar S."/>
            <person name="Dowd S.E."/>
            <person name="Stevens D.C."/>
        </authorList>
    </citation>
    <scope>NUCLEOTIDE SEQUENCE [LARGE SCALE GENOMIC DNA]</scope>
    <source>
        <strain evidence="5 6">Cbfe23</strain>
    </source>
</reference>
<evidence type="ECO:0000256" key="2">
    <source>
        <dbReference type="ARBA" id="ARBA00022741"/>
    </source>
</evidence>
<dbReference type="PANTHER" id="PTHR43776">
    <property type="entry name" value="TRANSPORT ATP-BINDING PROTEIN"/>
    <property type="match status" value="1"/>
</dbReference>
<dbReference type="SUPFAM" id="SSF52540">
    <property type="entry name" value="P-loop containing nucleoside triphosphate hydrolases"/>
    <property type="match status" value="1"/>
</dbReference>
<dbReference type="CDD" id="cd03257">
    <property type="entry name" value="ABC_NikE_OppD_transporters"/>
    <property type="match status" value="1"/>
</dbReference>
<sequence>MTTPAPERQPLLEVKNLTKYFNVGGGFKPKRLRALNDISFSLHEREVIALVGESGSGKSTIARLIARLMPVSGGKLLFKGRDILAEEPKHASRDYRSLVQMIFQDPFGSLNPVHTLGYHLERPLMLHNKARSAEELQARVHELLTTVDLNPAAEVAEKHPHQLSGGQRQRVAIARALAPEPSVILADEPISMLDVSIRVGVLNLMERLKEERGISYLYITHDLASARYFADRTMVLYAGNLVESAPSEELMLRPAHPYTQLLLSAVPDPTTPMTGELKAKPGAPVLIDPPPGCPFAARCPHVMPVCREQMPGRTQLDANRWVSCHLHGQGTEAVPQKAAEA</sequence>
<dbReference type="InterPro" id="IPR017871">
    <property type="entry name" value="ABC_transporter-like_CS"/>
</dbReference>
<reference evidence="6" key="1">
    <citation type="submission" date="2016-11" db="EMBL/GenBank/DDBJ databases">
        <authorList>
            <person name="Shukria A."/>
            <person name="Stevens D.C."/>
        </authorList>
    </citation>
    <scope>NUCLEOTIDE SEQUENCE [LARGE SCALE GENOMIC DNA]</scope>
    <source>
        <strain evidence="6">Cbfe23</strain>
    </source>
</reference>
<dbReference type="Pfam" id="PF08352">
    <property type="entry name" value="oligo_HPY"/>
    <property type="match status" value="1"/>
</dbReference>
<comment type="caution">
    <text evidence="5">The sequence shown here is derived from an EMBL/GenBank/DDBJ whole genome shotgun (WGS) entry which is preliminary data.</text>
</comment>
<dbReference type="PANTHER" id="PTHR43776:SF8">
    <property type="entry name" value="ABC TRANSPORTER, ATP-BINDING PROTEIN"/>
    <property type="match status" value="1"/>
</dbReference>
<evidence type="ECO:0000313" key="6">
    <source>
        <dbReference type="Proteomes" id="UP000182229"/>
    </source>
</evidence>
<dbReference type="InterPro" id="IPR003593">
    <property type="entry name" value="AAA+_ATPase"/>
</dbReference>
<dbReference type="FunFam" id="3.40.50.300:FF:000016">
    <property type="entry name" value="Oligopeptide ABC transporter ATP-binding component"/>
    <property type="match status" value="1"/>
</dbReference>
<dbReference type="OrthoDB" id="9814623at2"/>
<dbReference type="NCBIfam" id="TIGR01727">
    <property type="entry name" value="oligo_HPY"/>
    <property type="match status" value="1"/>
</dbReference>
<accession>A0A1L9BHV4</accession>
<keyword evidence="1" id="KW-0813">Transport</keyword>
<evidence type="ECO:0000313" key="5">
    <source>
        <dbReference type="EMBL" id="OJH41851.1"/>
    </source>
</evidence>
<dbReference type="InterPro" id="IPR050319">
    <property type="entry name" value="ABC_transp_ATP-bind"/>
</dbReference>
<dbReference type="EMBL" id="MPIN01000001">
    <property type="protein sequence ID" value="OJH41851.1"/>
    <property type="molecule type" value="Genomic_DNA"/>
</dbReference>
<evidence type="ECO:0000256" key="1">
    <source>
        <dbReference type="ARBA" id="ARBA00022448"/>
    </source>
</evidence>
<dbReference type="Proteomes" id="UP000182229">
    <property type="component" value="Unassembled WGS sequence"/>
</dbReference>
<protein>
    <submittedName>
        <fullName evidence="5">ABC transporter ATP-binding protein</fullName>
    </submittedName>
</protein>
<dbReference type="SMART" id="SM00382">
    <property type="entry name" value="AAA"/>
    <property type="match status" value="1"/>
</dbReference>
<dbReference type="InterPro" id="IPR003439">
    <property type="entry name" value="ABC_transporter-like_ATP-bd"/>
</dbReference>
<dbReference type="InterPro" id="IPR027417">
    <property type="entry name" value="P-loop_NTPase"/>
</dbReference>
<dbReference type="GO" id="GO:0005524">
    <property type="term" value="F:ATP binding"/>
    <property type="evidence" value="ECO:0007669"/>
    <property type="project" value="UniProtKB-KW"/>
</dbReference>
<organism evidence="5 6">
    <name type="scientific">Cystobacter ferrugineus</name>
    <dbReference type="NCBI Taxonomy" id="83449"/>
    <lineage>
        <taxon>Bacteria</taxon>
        <taxon>Pseudomonadati</taxon>
        <taxon>Myxococcota</taxon>
        <taxon>Myxococcia</taxon>
        <taxon>Myxococcales</taxon>
        <taxon>Cystobacterineae</taxon>
        <taxon>Archangiaceae</taxon>
        <taxon>Cystobacter</taxon>
    </lineage>
</organism>
<gene>
    <name evidence="5" type="ORF">BON30_01005</name>
</gene>
<dbReference type="AlphaFoldDB" id="A0A1L9BHV4"/>
<dbReference type="STRING" id="83449.BON30_01005"/>
<dbReference type="GO" id="GO:0055085">
    <property type="term" value="P:transmembrane transport"/>
    <property type="evidence" value="ECO:0007669"/>
    <property type="project" value="UniProtKB-ARBA"/>
</dbReference>
<dbReference type="InterPro" id="IPR013563">
    <property type="entry name" value="Oligopep_ABC_C"/>
</dbReference>
<keyword evidence="2" id="KW-0547">Nucleotide-binding</keyword>
<dbReference type="PROSITE" id="PS50893">
    <property type="entry name" value="ABC_TRANSPORTER_2"/>
    <property type="match status" value="1"/>
</dbReference>
<dbReference type="Gene3D" id="3.40.50.300">
    <property type="entry name" value="P-loop containing nucleotide triphosphate hydrolases"/>
    <property type="match status" value="1"/>
</dbReference>
<keyword evidence="3 5" id="KW-0067">ATP-binding</keyword>
<feature type="domain" description="ABC transporter" evidence="4">
    <location>
        <begin position="12"/>
        <end position="263"/>
    </location>
</feature>